<evidence type="ECO:0000259" key="7">
    <source>
        <dbReference type="Pfam" id="PF05179"/>
    </source>
</evidence>
<sequence length="705" mass="77391">MAENNKDEFSGLGVILWFLDNIFRSSGKDGTAKDYYTLDCVVYLLKHIELPHTQYVRQAASAGVPVVRLPDRRDLLAYLKGETNTAPNIDRAAPVDISLRRPVAKRQSTDLLSHLRRGNDGSELGATDSYGPDAEAKRARLIVANVDSLDGSAPQLQNKALPVDEETIAREKRFLAAKLETSFSNRSSTFIPPDQVKTSSLPESIPLDKIQTWRAKFRAIQQQRIKTDDIDQVLEASVVTQKGDPSLSSTPSTTTLVRGSRPGLHSTTLGGEQQTIIRIDDTTHTQPFTDGSLPRTALAADEAAVRPILARERRWRTRVTVLQSQGKTFYENIVLGILRNVILKEDSNGPDLRTNSKLGYSGGGLPMVSGFPQPLTVGASYPKPAPGATNYTNTGSAMAISTGQPGMSVSNSAVPQHHPQMHYSRYDQERFASGREETAGFRIDTMATYHGKALASMVTGSVPNVGPSGDTPAAAGDPTLGRSGKTNTGGETPLPHQENTASRDPRGFGAGVPMTPSATPDAYRGLRSITDARLAARSKVRSSRIPIIVIPAAPTSLITMYNARDILQDLCFVTSQEKQAAGVRRENEILIHRQKTDGRSVPYRVIDQPHKLQPDEWNRVVAVFVQGQAWQFKGWPIGSDPAVIFSMVKGFHLKYTNMPLDANVAKWNVRVINLDQRRHLDKANFQQVWEQLDKHIAKCKPFLRA</sequence>
<accession>A0A5J4NIY6</accession>
<name>A0A5J4NIY6_9TREM</name>
<dbReference type="AlphaFoldDB" id="A0A5J4NIY6"/>
<evidence type="ECO:0000313" key="10">
    <source>
        <dbReference type="Proteomes" id="UP000324629"/>
    </source>
</evidence>
<dbReference type="EMBL" id="QNGE01002471">
    <property type="protein sequence ID" value="KAA3675525.1"/>
    <property type="molecule type" value="Genomic_DNA"/>
</dbReference>
<evidence type="ECO:0000256" key="2">
    <source>
        <dbReference type="ARBA" id="ARBA00010427"/>
    </source>
</evidence>
<comment type="similarity">
    <text evidence="2">Belongs to the CDC73 family.</text>
</comment>
<keyword evidence="3" id="KW-0805">Transcription regulation</keyword>
<dbReference type="GO" id="GO:0032968">
    <property type="term" value="P:positive regulation of transcription elongation by RNA polymerase II"/>
    <property type="evidence" value="ECO:0007669"/>
    <property type="project" value="TreeGrafter"/>
</dbReference>
<dbReference type="FunFam" id="3.40.50.11990:FF:000002">
    <property type="entry name" value="protein CDC73 homolog"/>
    <property type="match status" value="1"/>
</dbReference>
<dbReference type="Gene3D" id="3.40.50.11990">
    <property type="entry name" value="RNA polymerase II accessory factor, Cdc73 C-terminal domain"/>
    <property type="match status" value="1"/>
</dbReference>
<dbReference type="PANTHER" id="PTHR12466">
    <property type="entry name" value="CDC73 DOMAIN PROTEIN"/>
    <property type="match status" value="1"/>
</dbReference>
<keyword evidence="5" id="KW-0539">Nucleus</keyword>
<dbReference type="InterPro" id="IPR032041">
    <property type="entry name" value="Cdc73_N"/>
</dbReference>
<feature type="compositionally biased region" description="Low complexity" evidence="6">
    <location>
        <begin position="245"/>
        <end position="256"/>
    </location>
</feature>
<protein>
    <submittedName>
        <fullName evidence="9">Parafibromin</fullName>
    </submittedName>
</protein>
<dbReference type="Pfam" id="PF16050">
    <property type="entry name" value="CDC73_N"/>
    <property type="match status" value="2"/>
</dbReference>
<dbReference type="InterPro" id="IPR031336">
    <property type="entry name" value="CDC73_C"/>
</dbReference>
<evidence type="ECO:0000256" key="3">
    <source>
        <dbReference type="ARBA" id="ARBA00023015"/>
    </source>
</evidence>
<feature type="region of interest" description="Disordered" evidence="6">
    <location>
        <begin position="463"/>
        <end position="522"/>
    </location>
</feature>
<evidence type="ECO:0000256" key="6">
    <source>
        <dbReference type="SAM" id="MobiDB-lite"/>
    </source>
</evidence>
<dbReference type="PANTHER" id="PTHR12466:SF8">
    <property type="entry name" value="PARAFIBROMIN"/>
    <property type="match status" value="1"/>
</dbReference>
<feature type="region of interest" description="Disordered" evidence="6">
    <location>
        <begin position="242"/>
        <end position="269"/>
    </location>
</feature>
<proteinExistence type="inferred from homology"/>
<feature type="domain" description="Cell division control protein 73 C-terminal" evidence="7">
    <location>
        <begin position="543"/>
        <end position="695"/>
    </location>
</feature>
<dbReference type="GO" id="GO:0016593">
    <property type="term" value="C:Cdc73/Paf1 complex"/>
    <property type="evidence" value="ECO:0007669"/>
    <property type="project" value="InterPro"/>
</dbReference>
<dbReference type="Pfam" id="PF05179">
    <property type="entry name" value="CDC73_C"/>
    <property type="match status" value="1"/>
</dbReference>
<feature type="domain" description="Paf1 complex subunit Cdc73 N-terminal" evidence="8">
    <location>
        <begin position="25"/>
        <end position="233"/>
    </location>
</feature>
<organism evidence="9 10">
    <name type="scientific">Paragonimus westermani</name>
    <dbReference type="NCBI Taxonomy" id="34504"/>
    <lineage>
        <taxon>Eukaryota</taxon>
        <taxon>Metazoa</taxon>
        <taxon>Spiralia</taxon>
        <taxon>Lophotrochozoa</taxon>
        <taxon>Platyhelminthes</taxon>
        <taxon>Trematoda</taxon>
        <taxon>Digenea</taxon>
        <taxon>Plagiorchiida</taxon>
        <taxon>Troglotremata</taxon>
        <taxon>Troglotrematidae</taxon>
        <taxon>Paragonimus</taxon>
    </lineage>
</organism>
<dbReference type="InterPro" id="IPR007852">
    <property type="entry name" value="Cdc73/Parafibromin"/>
</dbReference>
<evidence type="ECO:0000259" key="8">
    <source>
        <dbReference type="Pfam" id="PF16050"/>
    </source>
</evidence>
<comment type="caution">
    <text evidence="9">The sequence shown here is derived from an EMBL/GenBank/DDBJ whole genome shotgun (WGS) entry which is preliminary data.</text>
</comment>
<evidence type="ECO:0000256" key="4">
    <source>
        <dbReference type="ARBA" id="ARBA00023163"/>
    </source>
</evidence>
<evidence type="ECO:0000313" key="9">
    <source>
        <dbReference type="EMBL" id="KAA3675525.1"/>
    </source>
</evidence>
<gene>
    <name evidence="9" type="ORF">DEA37_0011435</name>
</gene>
<evidence type="ECO:0000256" key="1">
    <source>
        <dbReference type="ARBA" id="ARBA00004123"/>
    </source>
</evidence>
<dbReference type="InterPro" id="IPR038103">
    <property type="entry name" value="CDC73_C_sf"/>
</dbReference>
<reference evidence="9 10" key="1">
    <citation type="journal article" date="2019" name="Gigascience">
        <title>Whole-genome sequence of the oriental lung fluke Paragonimus westermani.</title>
        <authorList>
            <person name="Oey H."/>
            <person name="Zakrzewski M."/>
            <person name="Narain K."/>
            <person name="Devi K.R."/>
            <person name="Agatsuma T."/>
            <person name="Nawaratna S."/>
            <person name="Gobert G.N."/>
            <person name="Jones M.K."/>
            <person name="Ragan M.A."/>
            <person name="McManus D.P."/>
            <person name="Krause L."/>
        </authorList>
    </citation>
    <scope>NUCLEOTIDE SEQUENCE [LARGE SCALE GENOMIC DNA]</scope>
    <source>
        <strain evidence="9 10">IND2009</strain>
    </source>
</reference>
<keyword evidence="10" id="KW-1185">Reference proteome</keyword>
<evidence type="ECO:0000256" key="5">
    <source>
        <dbReference type="ARBA" id="ARBA00023242"/>
    </source>
</evidence>
<feature type="domain" description="Paf1 complex subunit Cdc73 N-terminal" evidence="8">
    <location>
        <begin position="280"/>
        <end position="349"/>
    </location>
</feature>
<dbReference type="GO" id="GO:0000993">
    <property type="term" value="F:RNA polymerase II complex binding"/>
    <property type="evidence" value="ECO:0007669"/>
    <property type="project" value="TreeGrafter"/>
</dbReference>
<comment type="subcellular location">
    <subcellularLocation>
        <location evidence="1">Nucleus</location>
    </subcellularLocation>
</comment>
<dbReference type="Proteomes" id="UP000324629">
    <property type="component" value="Unassembled WGS sequence"/>
</dbReference>
<dbReference type="GO" id="GO:0006368">
    <property type="term" value="P:transcription elongation by RNA polymerase II"/>
    <property type="evidence" value="ECO:0007669"/>
    <property type="project" value="InterPro"/>
</dbReference>
<keyword evidence="4" id="KW-0804">Transcription</keyword>